<reference evidence="1" key="1">
    <citation type="submission" date="2015-09" db="EMBL/GenBank/DDBJ databases">
        <title>De novo assembly of Pectinophora gossypiella (Pink Bollworm) gut transcriptome.</title>
        <authorList>
            <person name="Tassone E.E."/>
        </authorList>
    </citation>
    <scope>NUCLEOTIDE SEQUENCE</scope>
</reference>
<accession>A0A1E1WAE7</accession>
<feature type="non-terminal residue" evidence="1">
    <location>
        <position position="123"/>
    </location>
</feature>
<organism evidence="1">
    <name type="scientific">Pectinophora gossypiella</name>
    <name type="common">Cotton pink bollworm</name>
    <name type="synonym">Depressaria gossypiella</name>
    <dbReference type="NCBI Taxonomy" id="13191"/>
    <lineage>
        <taxon>Eukaryota</taxon>
        <taxon>Metazoa</taxon>
        <taxon>Ecdysozoa</taxon>
        <taxon>Arthropoda</taxon>
        <taxon>Hexapoda</taxon>
        <taxon>Insecta</taxon>
        <taxon>Pterygota</taxon>
        <taxon>Neoptera</taxon>
        <taxon>Endopterygota</taxon>
        <taxon>Lepidoptera</taxon>
        <taxon>Glossata</taxon>
        <taxon>Ditrysia</taxon>
        <taxon>Gelechioidea</taxon>
        <taxon>Gelechiidae</taxon>
        <taxon>Apatetrinae</taxon>
        <taxon>Pectinophora</taxon>
    </lineage>
</organism>
<proteinExistence type="predicted"/>
<evidence type="ECO:0000313" key="1">
    <source>
        <dbReference type="EMBL" id="JAT83897.1"/>
    </source>
</evidence>
<dbReference type="AlphaFoldDB" id="A0A1E1WAE7"/>
<gene>
    <name evidence="1" type="ORF">g.5804</name>
</gene>
<dbReference type="EMBL" id="GDQN01007157">
    <property type="protein sequence ID" value="JAT83897.1"/>
    <property type="molecule type" value="Transcribed_RNA"/>
</dbReference>
<dbReference type="OrthoDB" id="6070751at2759"/>
<protein>
    <submittedName>
        <fullName evidence="1">Uncharacterized protein</fullName>
    </submittedName>
</protein>
<name>A0A1E1WAE7_PECGO</name>
<feature type="non-terminal residue" evidence="1">
    <location>
        <position position="1"/>
    </location>
</feature>
<sequence>ELYQNILTVQEEIIQFTSHTPEQLSQEAQLIQAIDEIESNIAVLEQYEFVDLSRASDVTSCTSPQIAMELESESLLQMDDIVENAVNVVQDSTQDTPIADLMAIEDFFKICKNEFTILRCLMT</sequence>